<evidence type="ECO:0000256" key="2">
    <source>
        <dbReference type="ARBA" id="ARBA00006275"/>
    </source>
</evidence>
<reference evidence="8 9" key="1">
    <citation type="submission" date="2016-10" db="EMBL/GenBank/DDBJ databases">
        <authorList>
            <person name="de Groot N.N."/>
        </authorList>
    </citation>
    <scope>NUCLEOTIDE SEQUENCE [LARGE SCALE GENOMIC DNA]</scope>
    <source>
        <strain evidence="8 9">DSM 25186</strain>
    </source>
</reference>
<evidence type="ECO:0000256" key="4">
    <source>
        <dbReference type="ARBA" id="ARBA00023136"/>
    </source>
</evidence>
<evidence type="ECO:0000259" key="6">
    <source>
        <dbReference type="Pfam" id="PF07980"/>
    </source>
</evidence>
<dbReference type="AlphaFoldDB" id="A0A1G9G9J6"/>
<feature type="domain" description="SusD-like N-terminal" evidence="7">
    <location>
        <begin position="102"/>
        <end position="225"/>
    </location>
</feature>
<dbReference type="GO" id="GO:0009279">
    <property type="term" value="C:cell outer membrane"/>
    <property type="evidence" value="ECO:0007669"/>
    <property type="project" value="UniProtKB-SubCell"/>
</dbReference>
<evidence type="ECO:0000313" key="9">
    <source>
        <dbReference type="Proteomes" id="UP000198510"/>
    </source>
</evidence>
<comment type="subcellular location">
    <subcellularLocation>
        <location evidence="1">Cell outer membrane</location>
    </subcellularLocation>
</comment>
<dbReference type="InterPro" id="IPR012944">
    <property type="entry name" value="SusD_RagB_dom"/>
</dbReference>
<evidence type="ECO:0000256" key="5">
    <source>
        <dbReference type="ARBA" id="ARBA00023237"/>
    </source>
</evidence>
<dbReference type="CDD" id="cd08977">
    <property type="entry name" value="SusD"/>
    <property type="match status" value="1"/>
</dbReference>
<keyword evidence="5" id="KW-0998">Cell outer membrane</keyword>
<keyword evidence="4" id="KW-0472">Membrane</keyword>
<dbReference type="STRING" id="1075417.SAMN05421823_10421"/>
<keyword evidence="9" id="KW-1185">Reference proteome</keyword>
<feature type="domain" description="RagB/SusD" evidence="6">
    <location>
        <begin position="279"/>
        <end position="464"/>
    </location>
</feature>
<comment type="similarity">
    <text evidence="2">Belongs to the SusD family.</text>
</comment>
<evidence type="ECO:0000259" key="7">
    <source>
        <dbReference type="Pfam" id="PF14322"/>
    </source>
</evidence>
<dbReference type="Proteomes" id="UP000198510">
    <property type="component" value="Unassembled WGS sequence"/>
</dbReference>
<protein>
    <submittedName>
        <fullName evidence="8">Starch-binding associating with outer membrane</fullName>
    </submittedName>
</protein>
<evidence type="ECO:0000313" key="8">
    <source>
        <dbReference type="EMBL" id="SDK96953.1"/>
    </source>
</evidence>
<dbReference type="RefSeq" id="WP_089681793.1">
    <property type="nucleotide sequence ID" value="NZ_FNFO01000004.1"/>
</dbReference>
<accession>A0A1G9G9J6</accession>
<proteinExistence type="inferred from homology"/>
<dbReference type="SUPFAM" id="SSF48452">
    <property type="entry name" value="TPR-like"/>
    <property type="match status" value="1"/>
</dbReference>
<keyword evidence="3" id="KW-0732">Signal</keyword>
<gene>
    <name evidence="8" type="ORF">SAMN05421823_10421</name>
</gene>
<organism evidence="8 9">
    <name type="scientific">Catalinimonas alkaloidigena</name>
    <dbReference type="NCBI Taxonomy" id="1075417"/>
    <lineage>
        <taxon>Bacteria</taxon>
        <taxon>Pseudomonadati</taxon>
        <taxon>Bacteroidota</taxon>
        <taxon>Cytophagia</taxon>
        <taxon>Cytophagales</taxon>
        <taxon>Catalimonadaceae</taxon>
        <taxon>Catalinimonas</taxon>
    </lineage>
</organism>
<evidence type="ECO:0000256" key="3">
    <source>
        <dbReference type="ARBA" id="ARBA00022729"/>
    </source>
</evidence>
<dbReference type="Pfam" id="PF07980">
    <property type="entry name" value="SusD_RagB"/>
    <property type="match status" value="1"/>
</dbReference>
<dbReference type="OrthoDB" id="9792139at2"/>
<sequence length="497" mass="54586">MTILKNFFSTGIKVAAFVVLAGCSDFLEKPLQGELTQENFPVSQQDALLATNAIYNVQRQSGFNQGLFPILDIMSDDGLKGSNPDDGASSALPYDNFTYLPTEGNLSRWWNTLYEGVKRANVVVELVPGIAMDAGLRDRYVGEARFLRALFYFDLVRAWGGVPLVTTTAPETNLRRASADEVYALIEQDLLAAINALPEKSDYSDADLGRATKGAAKALLAKMYLFRNDFANAEKYALEVINSGQYSLEPNFEDANGVNGEHGVESVYEIGAMPFATENGGNQYGNVQGVRGTPNRGWGFNRPSLDLQNSFETGDPRLDATVIYLGEVLDGVTIQGDGGTPDETYDANGNLVQIECYNQKVWTPGTNTQTQFGYNRRVIRYADVLLMAAEALNKNNKSAEALTYLNQVRARARGGNSGILPDITETDPATLDDLIFTERRHELAMESHRFFDLVRTGRAATVLGPLGYVEGKHNLLAIPQTEIDLSQGTIEQNPNWQ</sequence>
<name>A0A1G9G9J6_9BACT</name>
<evidence type="ECO:0000256" key="1">
    <source>
        <dbReference type="ARBA" id="ARBA00004442"/>
    </source>
</evidence>
<dbReference type="Pfam" id="PF14322">
    <property type="entry name" value="SusD-like_3"/>
    <property type="match status" value="1"/>
</dbReference>
<dbReference type="InterPro" id="IPR033985">
    <property type="entry name" value="SusD-like_N"/>
</dbReference>
<dbReference type="Gene3D" id="1.25.40.390">
    <property type="match status" value="1"/>
</dbReference>
<dbReference type="InterPro" id="IPR011990">
    <property type="entry name" value="TPR-like_helical_dom_sf"/>
</dbReference>
<dbReference type="EMBL" id="FNFO01000004">
    <property type="protein sequence ID" value="SDK96953.1"/>
    <property type="molecule type" value="Genomic_DNA"/>
</dbReference>